<dbReference type="STRING" id="78410.A0A0P7BHP0"/>
<dbReference type="EMBL" id="LKCW01000001">
    <property type="protein sequence ID" value="KPM46533.1"/>
    <property type="molecule type" value="Genomic_DNA"/>
</dbReference>
<gene>
    <name evidence="3" type="ORF">AK830_g114</name>
</gene>
<feature type="region of interest" description="Disordered" evidence="1">
    <location>
        <begin position="397"/>
        <end position="429"/>
    </location>
</feature>
<evidence type="ECO:0000256" key="1">
    <source>
        <dbReference type="SAM" id="MobiDB-lite"/>
    </source>
</evidence>
<dbReference type="OrthoDB" id="6133115at2759"/>
<dbReference type="Proteomes" id="UP000050424">
    <property type="component" value="Unassembled WGS sequence"/>
</dbReference>
<reference evidence="3 4" key="1">
    <citation type="submission" date="2015-09" db="EMBL/GenBank/DDBJ databases">
        <title>Draft genome of a European isolate of the apple canker pathogen Neonectria ditissima.</title>
        <authorList>
            <person name="Gomez-Cortecero A."/>
            <person name="Harrison R.J."/>
            <person name="Armitage A.D."/>
        </authorList>
    </citation>
    <scope>NUCLEOTIDE SEQUENCE [LARGE SCALE GENOMIC DNA]</scope>
    <source>
        <strain evidence="3 4">R09/05</strain>
    </source>
</reference>
<accession>A0A0P7BHP0</accession>
<comment type="caution">
    <text evidence="3">The sequence shown here is derived from an EMBL/GenBank/DDBJ whole genome shotgun (WGS) entry which is preliminary data.</text>
</comment>
<dbReference type="Pfam" id="PF26082">
    <property type="entry name" value="zf-C2H2_AcuF"/>
    <property type="match status" value="1"/>
</dbReference>
<evidence type="ECO:0000313" key="4">
    <source>
        <dbReference type="Proteomes" id="UP000050424"/>
    </source>
</evidence>
<dbReference type="PANTHER" id="PTHR35391">
    <property type="entry name" value="C2H2-TYPE DOMAIN-CONTAINING PROTEIN-RELATED"/>
    <property type="match status" value="1"/>
</dbReference>
<keyword evidence="4" id="KW-1185">Reference proteome</keyword>
<dbReference type="InterPro" id="IPR058925">
    <property type="entry name" value="zf-C2H2_AcuF"/>
</dbReference>
<evidence type="ECO:0000259" key="2">
    <source>
        <dbReference type="Pfam" id="PF26082"/>
    </source>
</evidence>
<organism evidence="3 4">
    <name type="scientific">Neonectria ditissima</name>
    <dbReference type="NCBI Taxonomy" id="78410"/>
    <lineage>
        <taxon>Eukaryota</taxon>
        <taxon>Fungi</taxon>
        <taxon>Dikarya</taxon>
        <taxon>Ascomycota</taxon>
        <taxon>Pezizomycotina</taxon>
        <taxon>Sordariomycetes</taxon>
        <taxon>Hypocreomycetidae</taxon>
        <taxon>Hypocreales</taxon>
        <taxon>Nectriaceae</taxon>
        <taxon>Neonectria</taxon>
    </lineage>
</organism>
<feature type="domain" description="Oxidoreductase acuF-like C2H2 type zinc-finger" evidence="2">
    <location>
        <begin position="233"/>
        <end position="260"/>
    </location>
</feature>
<name>A0A0P7BHP0_9HYPO</name>
<sequence>MRDSETELLLDYQLPVADDLRQEITRQLDETIAALDDLTSVIAGTNPGNNTMFGMGIKVEDSLFADDDSLELMARDPLAEASVLIDIISQCIRSLLRLGTLVRKSTSGDEFKQALQASELSFPSSLDIGHVRQAYPKIKDISLLHRLGYGISKRRQFIAYYRDQVARFWVEDMEDRRDNVSMHVGQLSGFTGSMPSDTKEADDGIPLKSASTTAESFTESKLPTLANLTKDSQPFECPICFTIQSFITEQAWRIHAFRDLKAYMCTVSEPNCDTKLFGDRDAWFEHEMQNHRFRYRCRLCRHGPLGSEDMRSHIQLSHGPFPNDQLKELQDAGKEALTQVRALDCPFCEDWVDASPNSEQLTQETFVSASQFKRHVAMHQEQLAIFSFSRATEKTNYSDPTSVISSPLKNYEPGPTETEAAGPTVDKLASDERAGGKLAGRKQQYMWECHMCHFDGVIS</sequence>
<protein>
    <recommendedName>
        <fullName evidence="2">Oxidoreductase acuF-like C2H2 type zinc-finger domain-containing protein</fullName>
    </recommendedName>
</protein>
<evidence type="ECO:0000313" key="3">
    <source>
        <dbReference type="EMBL" id="KPM46533.1"/>
    </source>
</evidence>
<dbReference type="AlphaFoldDB" id="A0A0P7BHP0"/>
<dbReference type="PANTHER" id="PTHR35391:SF7">
    <property type="entry name" value="C2H2-TYPE DOMAIN-CONTAINING PROTEIN"/>
    <property type="match status" value="1"/>
</dbReference>
<feature type="compositionally biased region" description="Polar residues" evidence="1">
    <location>
        <begin position="397"/>
        <end position="408"/>
    </location>
</feature>
<proteinExistence type="predicted"/>